<evidence type="ECO:0000313" key="3">
    <source>
        <dbReference type="EMBL" id="ACO64382.1"/>
    </source>
</evidence>
<organism evidence="3 4">
    <name type="scientific">Micromonas commoda (strain RCC299 / NOUM17 / CCMP2709)</name>
    <name type="common">Picoplanktonic green alga</name>
    <dbReference type="NCBI Taxonomy" id="296587"/>
    <lineage>
        <taxon>Eukaryota</taxon>
        <taxon>Viridiplantae</taxon>
        <taxon>Chlorophyta</taxon>
        <taxon>Mamiellophyceae</taxon>
        <taxon>Mamiellales</taxon>
        <taxon>Mamiellaceae</taxon>
        <taxon>Micromonas</taxon>
    </lineage>
</organism>
<accession>C1E7S2</accession>
<dbReference type="GeneID" id="8244062"/>
<keyword evidence="2" id="KW-0812">Transmembrane</keyword>
<evidence type="ECO:0000313" key="4">
    <source>
        <dbReference type="Proteomes" id="UP000002009"/>
    </source>
</evidence>
<feature type="transmembrane region" description="Helical" evidence="2">
    <location>
        <begin position="222"/>
        <end position="240"/>
    </location>
</feature>
<keyword evidence="4" id="KW-1185">Reference proteome</keyword>
<dbReference type="InterPro" id="IPR044849">
    <property type="entry name" value="CASTOR/POLLUX/SYM8-like"/>
</dbReference>
<feature type="transmembrane region" description="Helical" evidence="2">
    <location>
        <begin position="147"/>
        <end position="167"/>
    </location>
</feature>
<evidence type="ECO:0000256" key="2">
    <source>
        <dbReference type="SAM" id="Phobius"/>
    </source>
</evidence>
<dbReference type="AlphaFoldDB" id="C1E7S2"/>
<dbReference type="KEGG" id="mis:MICPUN_59118"/>
<evidence type="ECO:0000256" key="1">
    <source>
        <dbReference type="SAM" id="MobiDB-lite"/>
    </source>
</evidence>
<feature type="transmembrane region" description="Helical" evidence="2">
    <location>
        <begin position="85"/>
        <end position="106"/>
    </location>
</feature>
<reference evidence="3 4" key="1">
    <citation type="journal article" date="2009" name="Science">
        <title>Green evolution and dynamic adaptations revealed by genomes of the marine picoeukaryotes Micromonas.</title>
        <authorList>
            <person name="Worden A.Z."/>
            <person name="Lee J.H."/>
            <person name="Mock T."/>
            <person name="Rouze P."/>
            <person name="Simmons M.P."/>
            <person name="Aerts A.L."/>
            <person name="Allen A.E."/>
            <person name="Cuvelier M.L."/>
            <person name="Derelle E."/>
            <person name="Everett M.V."/>
            <person name="Foulon E."/>
            <person name="Grimwood J."/>
            <person name="Gundlach H."/>
            <person name="Henrissat B."/>
            <person name="Napoli C."/>
            <person name="McDonald S.M."/>
            <person name="Parker M.S."/>
            <person name="Rombauts S."/>
            <person name="Salamov A."/>
            <person name="Von Dassow P."/>
            <person name="Badger J.H."/>
            <person name="Coutinho P.M."/>
            <person name="Demir E."/>
            <person name="Dubchak I."/>
            <person name="Gentemann C."/>
            <person name="Eikrem W."/>
            <person name="Gready J.E."/>
            <person name="John U."/>
            <person name="Lanier W."/>
            <person name="Lindquist E.A."/>
            <person name="Lucas S."/>
            <person name="Mayer K.F."/>
            <person name="Moreau H."/>
            <person name="Not F."/>
            <person name="Otillar R."/>
            <person name="Panaud O."/>
            <person name="Pangilinan J."/>
            <person name="Paulsen I."/>
            <person name="Piegu B."/>
            <person name="Poliakov A."/>
            <person name="Robbens S."/>
            <person name="Schmutz J."/>
            <person name="Toulza E."/>
            <person name="Wyss T."/>
            <person name="Zelensky A."/>
            <person name="Zhou K."/>
            <person name="Armbrust E.V."/>
            <person name="Bhattacharya D."/>
            <person name="Goodenough U.W."/>
            <person name="Van de Peer Y."/>
            <person name="Grigoriev I.V."/>
        </authorList>
    </citation>
    <scope>NUCLEOTIDE SEQUENCE [LARGE SCALE GENOMIC DNA]</scope>
    <source>
        <strain evidence="4">RCC299 / NOUM17</strain>
    </source>
</reference>
<dbReference type="PANTHER" id="PTHR31563:SF10">
    <property type="entry name" value="ION CHANNEL POLLUX-RELATED"/>
    <property type="match status" value="1"/>
</dbReference>
<dbReference type="RefSeq" id="XP_002503124.1">
    <property type="nucleotide sequence ID" value="XM_002503078.1"/>
</dbReference>
<gene>
    <name evidence="3" type="ORF">MICPUN_59118</name>
</gene>
<dbReference type="SUPFAM" id="SSF81324">
    <property type="entry name" value="Voltage-gated potassium channels"/>
    <property type="match status" value="1"/>
</dbReference>
<dbReference type="OrthoDB" id="414047at2759"/>
<sequence>MFLGRRRSNGHAAGAGSEDDDFDGGPDSVFSALSTMQADHIKSAVAEVRQSGGKVIKNTNSALSNWDQVSYGLENRIAANGAFPLMLLAFVTSFVLGLFGVLWYRLSSDTAELVFGQDSVADGVFMAVQLITSASFNDIPDENGLRLLYFVQIFFGLVVFAILVGFITDAVSQFMNSLASGRTKVAAHGHTLILGWNEATLRAVVQCSFLRRQYQMLNEGKFFGVLFYFPALVPAFRRLGLLERPSTSLAVSDIVIMDNSISKEEMHIRLAQVLAERGILPWRTKLGRNIICRVGNPTNVNDLIRVGAHRAAAILVMMTEHDTKEEDESGGRIFNGATLRTTLALRQCLFTNPYDEKKGVTVFPGLRIVLQMLHPSEYVDAACFVHPDGKDVVIPMDLSLFLNALMFKCAAQPGLSSILMSILDFEGSAIRRRKASNLRSGPNNAYGACVGQTFGMLRREFSRAIFIGIIRPSMPKEFIKRRGFGLCPDPHIVIEPDDLLIFIGPKSNPVHSHEMLDTFNGYIKEAERIRAANPEIEKGHMTSWETSSKIKSNVLVCGWREIWNDHPERLHARINEVVRMRLAGSTITFVNGVAQELFKHHMLEHGLIHEETIKEGGNTVSIFGYARGHKHEGVRLRHITGDAASASILSPVIMKNTIHTAIVLGTQTTVRLGAHHRDTRILNILLLLRKLWSIKREGVPMHIVGENNEDMTARLALAPKRIGKIRTEPDFVNSQAVSARALVQTLAYPLIQPAISDLFQESKNSAEIVTVAAQEYVPLDTPLLYGVVRAMVLQTRGERSICIGILWRAGHSELLVPHDQNVTLMKGDRLVLLRRMLSSDIQNRVEAATTFARMWKDRAMRRAAQKWAIPNGDSESES</sequence>
<keyword evidence="2" id="KW-0472">Membrane</keyword>
<keyword evidence="2" id="KW-1133">Transmembrane helix</keyword>
<dbReference type="OMA" id="ERSICIG"/>
<dbReference type="PANTHER" id="PTHR31563">
    <property type="entry name" value="ION CHANNEL POLLUX-RELATED"/>
    <property type="match status" value="1"/>
</dbReference>
<dbReference type="InParanoid" id="C1E7S2"/>
<feature type="region of interest" description="Disordered" evidence="1">
    <location>
        <begin position="1"/>
        <end position="24"/>
    </location>
</feature>
<dbReference type="EMBL" id="CP001327">
    <property type="protein sequence ID" value="ACO64382.1"/>
    <property type="molecule type" value="Genomic_DNA"/>
</dbReference>
<dbReference type="GO" id="GO:0006811">
    <property type="term" value="P:monoatomic ion transport"/>
    <property type="evidence" value="ECO:0007669"/>
    <property type="project" value="InterPro"/>
</dbReference>
<dbReference type="Proteomes" id="UP000002009">
    <property type="component" value="Chromosome 6"/>
</dbReference>
<name>C1E7S2_MICCC</name>
<proteinExistence type="predicted"/>
<protein>
    <submittedName>
        <fullName evidence="3">Uncharacterized protein</fullName>
    </submittedName>
</protein>